<dbReference type="EMBL" id="MU802431">
    <property type="protein sequence ID" value="KAJ3979222.1"/>
    <property type="molecule type" value="Genomic_DNA"/>
</dbReference>
<dbReference type="AlphaFoldDB" id="A0AA38ULX2"/>
<reference evidence="1" key="1">
    <citation type="submission" date="2022-08" db="EMBL/GenBank/DDBJ databases">
        <authorList>
            <consortium name="DOE Joint Genome Institute"/>
            <person name="Min B."/>
            <person name="Riley R."/>
            <person name="Sierra-Patev S."/>
            <person name="Naranjo-Ortiz M."/>
            <person name="Looney B."/>
            <person name="Konkel Z."/>
            <person name="Slot J.C."/>
            <person name="Sakamoto Y."/>
            <person name="Steenwyk J.L."/>
            <person name="Rokas A."/>
            <person name="Carro J."/>
            <person name="Camarero S."/>
            <person name="Ferreira P."/>
            <person name="Molpeceres G."/>
            <person name="Ruiz-Duenas F.J."/>
            <person name="Serrano A."/>
            <person name="Henrissat B."/>
            <person name="Drula E."/>
            <person name="Hughes K.W."/>
            <person name="Mata J.L."/>
            <person name="Ishikawa N.K."/>
            <person name="Vargas-Isla R."/>
            <person name="Ushijima S."/>
            <person name="Smith C.A."/>
            <person name="Ahrendt S."/>
            <person name="Andreopoulos W."/>
            <person name="He G."/>
            <person name="Labutti K."/>
            <person name="Lipzen A."/>
            <person name="Ng V."/>
            <person name="Sandor L."/>
            <person name="Barry K."/>
            <person name="Martinez A.T."/>
            <person name="Xiao Y."/>
            <person name="Gibbons J.G."/>
            <person name="Terashima K."/>
            <person name="Hibbett D.S."/>
            <person name="Grigoriev I.V."/>
        </authorList>
    </citation>
    <scope>NUCLEOTIDE SEQUENCE</scope>
    <source>
        <strain evidence="1">TFB7829</strain>
    </source>
</reference>
<proteinExistence type="predicted"/>
<evidence type="ECO:0000313" key="1">
    <source>
        <dbReference type="EMBL" id="KAJ3979222.1"/>
    </source>
</evidence>
<comment type="caution">
    <text evidence="1">The sequence shown here is derived from an EMBL/GenBank/DDBJ whole genome shotgun (WGS) entry which is preliminary data.</text>
</comment>
<sequence>MDSSEFFNTQGIPKPGAIINWLGELDKVVSDLWALLQSTWGGSPRGTEINGILYANHPQNTHNLVILNGLPSIFTQYSKTQHNQGHGNGIVWTPAYPIARILILVLALPFWAAAHLGCCSGMSKSSYQIPHSIRLLLPGTYDSNEGTTNSGINVPLFPHRTASHRTVHLVYKGKFRNEEWNGMDWKVPDRL</sequence>
<gene>
    <name evidence="1" type="ORF">F5890DRAFT_1478710</name>
</gene>
<name>A0AA38ULX2_9AGAR</name>
<dbReference type="Proteomes" id="UP001163850">
    <property type="component" value="Unassembled WGS sequence"/>
</dbReference>
<accession>A0AA38ULX2</accession>
<organism evidence="1 2">
    <name type="scientific">Lentinula detonsa</name>
    <dbReference type="NCBI Taxonomy" id="2804962"/>
    <lineage>
        <taxon>Eukaryota</taxon>
        <taxon>Fungi</taxon>
        <taxon>Dikarya</taxon>
        <taxon>Basidiomycota</taxon>
        <taxon>Agaricomycotina</taxon>
        <taxon>Agaricomycetes</taxon>
        <taxon>Agaricomycetidae</taxon>
        <taxon>Agaricales</taxon>
        <taxon>Marasmiineae</taxon>
        <taxon>Omphalotaceae</taxon>
        <taxon>Lentinula</taxon>
    </lineage>
</organism>
<protein>
    <submittedName>
        <fullName evidence="1">Uncharacterized protein</fullName>
    </submittedName>
</protein>
<evidence type="ECO:0000313" key="2">
    <source>
        <dbReference type="Proteomes" id="UP001163850"/>
    </source>
</evidence>